<feature type="compositionally biased region" description="Pro residues" evidence="5">
    <location>
        <begin position="230"/>
        <end position="244"/>
    </location>
</feature>
<dbReference type="InterPro" id="IPR036028">
    <property type="entry name" value="SH3-like_dom_sf"/>
</dbReference>
<dbReference type="InterPro" id="IPR036964">
    <property type="entry name" value="RASGEF_cat_dom_sf"/>
</dbReference>
<dbReference type="SUPFAM" id="SSF48366">
    <property type="entry name" value="Ras GEF"/>
    <property type="match status" value="1"/>
</dbReference>
<dbReference type="PROSITE" id="PS50212">
    <property type="entry name" value="RASGEF_NTER"/>
    <property type="match status" value="1"/>
</dbReference>
<organism evidence="9 10">
    <name type="scientific">Somion occarium</name>
    <dbReference type="NCBI Taxonomy" id="3059160"/>
    <lineage>
        <taxon>Eukaryota</taxon>
        <taxon>Fungi</taxon>
        <taxon>Dikarya</taxon>
        <taxon>Basidiomycota</taxon>
        <taxon>Agaricomycotina</taxon>
        <taxon>Agaricomycetes</taxon>
        <taxon>Polyporales</taxon>
        <taxon>Cerrenaceae</taxon>
        <taxon>Somion</taxon>
    </lineage>
</organism>
<dbReference type="Gene3D" id="1.20.870.10">
    <property type="entry name" value="Son of sevenless (SoS) protein Chain: S domain 1"/>
    <property type="match status" value="1"/>
</dbReference>
<dbReference type="CDD" id="cd00174">
    <property type="entry name" value="SH3"/>
    <property type="match status" value="1"/>
</dbReference>
<feature type="compositionally biased region" description="Polar residues" evidence="5">
    <location>
        <begin position="258"/>
        <end position="268"/>
    </location>
</feature>
<evidence type="ECO:0000259" key="7">
    <source>
        <dbReference type="PROSITE" id="PS50009"/>
    </source>
</evidence>
<dbReference type="PANTHER" id="PTHR23113:SF368">
    <property type="entry name" value="CELL DIVISION CONTROL PROTEIN 25"/>
    <property type="match status" value="1"/>
</dbReference>
<feature type="region of interest" description="Disordered" evidence="5">
    <location>
        <begin position="256"/>
        <end position="278"/>
    </location>
</feature>
<feature type="domain" description="Ras-GEF" evidence="7">
    <location>
        <begin position="553"/>
        <end position="791"/>
    </location>
</feature>
<name>A0ABP1CI17_9APHY</name>
<dbReference type="Gene3D" id="2.30.30.40">
    <property type="entry name" value="SH3 Domains"/>
    <property type="match status" value="1"/>
</dbReference>
<evidence type="ECO:0000256" key="1">
    <source>
        <dbReference type="ARBA" id="ARBA00022443"/>
    </source>
</evidence>
<gene>
    <name evidence="9" type="ORF">GFSPODELE1_LOCUS246</name>
</gene>
<dbReference type="SMART" id="SM00147">
    <property type="entry name" value="RasGEF"/>
    <property type="match status" value="1"/>
</dbReference>
<dbReference type="Pfam" id="PF00618">
    <property type="entry name" value="RasGEF_N"/>
    <property type="match status" value="1"/>
</dbReference>
<evidence type="ECO:0008006" key="11">
    <source>
        <dbReference type="Google" id="ProtNLM"/>
    </source>
</evidence>
<keyword evidence="2 3" id="KW-0344">Guanine-nucleotide releasing factor</keyword>
<dbReference type="PANTHER" id="PTHR23113">
    <property type="entry name" value="GUANINE NUCLEOTIDE EXCHANGE FACTOR"/>
    <property type="match status" value="1"/>
</dbReference>
<keyword evidence="10" id="KW-1185">Reference proteome</keyword>
<dbReference type="InterPro" id="IPR001452">
    <property type="entry name" value="SH3_domain"/>
</dbReference>
<evidence type="ECO:0000313" key="9">
    <source>
        <dbReference type="EMBL" id="CAL1694312.1"/>
    </source>
</evidence>
<dbReference type="Pfam" id="PF00617">
    <property type="entry name" value="RasGEF"/>
    <property type="match status" value="1"/>
</dbReference>
<dbReference type="SMART" id="SM00229">
    <property type="entry name" value="RasGEFN"/>
    <property type="match status" value="1"/>
</dbReference>
<evidence type="ECO:0000256" key="3">
    <source>
        <dbReference type="PROSITE-ProRule" id="PRU00168"/>
    </source>
</evidence>
<dbReference type="PROSITE" id="PS00720">
    <property type="entry name" value="RASGEF"/>
    <property type="match status" value="1"/>
</dbReference>
<dbReference type="InterPro" id="IPR019804">
    <property type="entry name" value="Ras_G-nucl-exch_fac_CS"/>
</dbReference>
<dbReference type="InterPro" id="IPR000651">
    <property type="entry name" value="Ras-like_Gua-exchang_fac_N"/>
</dbReference>
<protein>
    <recommendedName>
        <fullName evidence="11">Ras GEF</fullName>
    </recommendedName>
</protein>
<evidence type="ECO:0000313" key="10">
    <source>
        <dbReference type="Proteomes" id="UP001497453"/>
    </source>
</evidence>
<feature type="region of interest" description="Disordered" evidence="5">
    <location>
        <begin position="526"/>
        <end position="550"/>
    </location>
</feature>
<accession>A0ABP1CI17</accession>
<keyword evidence="1 4" id="KW-0728">SH3 domain</keyword>
<dbReference type="PRINTS" id="PR00452">
    <property type="entry name" value="SH3DOMAIN"/>
</dbReference>
<feature type="region of interest" description="Disordered" evidence="5">
    <location>
        <begin position="226"/>
        <end position="245"/>
    </location>
</feature>
<dbReference type="SUPFAM" id="SSF50044">
    <property type="entry name" value="SH3-domain"/>
    <property type="match status" value="1"/>
</dbReference>
<proteinExistence type="predicted"/>
<evidence type="ECO:0000256" key="4">
    <source>
        <dbReference type="PROSITE-ProRule" id="PRU00192"/>
    </source>
</evidence>
<dbReference type="CDD" id="cd06224">
    <property type="entry name" value="REM"/>
    <property type="match status" value="1"/>
</dbReference>
<dbReference type="InterPro" id="IPR008937">
    <property type="entry name" value="Ras-like_GEF"/>
</dbReference>
<dbReference type="Pfam" id="PF00018">
    <property type="entry name" value="SH3_1"/>
    <property type="match status" value="1"/>
</dbReference>
<reference evidence="10" key="1">
    <citation type="submission" date="2024-04" db="EMBL/GenBank/DDBJ databases">
        <authorList>
            <person name="Shaw F."/>
            <person name="Minotto A."/>
        </authorList>
    </citation>
    <scope>NUCLEOTIDE SEQUENCE [LARGE SCALE GENOMIC DNA]</scope>
</reference>
<dbReference type="Proteomes" id="UP001497453">
    <property type="component" value="Chromosome 1"/>
</dbReference>
<feature type="domain" description="SH3" evidence="6">
    <location>
        <begin position="55"/>
        <end position="116"/>
    </location>
</feature>
<evidence type="ECO:0000259" key="8">
    <source>
        <dbReference type="PROSITE" id="PS50212"/>
    </source>
</evidence>
<dbReference type="SMART" id="SM00326">
    <property type="entry name" value="SH3"/>
    <property type="match status" value="1"/>
</dbReference>
<evidence type="ECO:0000256" key="5">
    <source>
        <dbReference type="SAM" id="MobiDB-lite"/>
    </source>
</evidence>
<dbReference type="PROSITE" id="PS50002">
    <property type="entry name" value="SH3"/>
    <property type="match status" value="1"/>
</dbReference>
<dbReference type="InterPro" id="IPR001895">
    <property type="entry name" value="RASGEF_cat_dom"/>
</dbReference>
<dbReference type="InterPro" id="IPR023578">
    <property type="entry name" value="Ras_GEF_dom_sf"/>
</dbReference>
<dbReference type="EMBL" id="OZ037944">
    <property type="protein sequence ID" value="CAL1694312.1"/>
    <property type="molecule type" value="Genomic_DNA"/>
</dbReference>
<feature type="domain" description="N-terminal Ras-GEF" evidence="8">
    <location>
        <begin position="388"/>
        <end position="522"/>
    </location>
</feature>
<dbReference type="CDD" id="cd00155">
    <property type="entry name" value="RasGEF"/>
    <property type="match status" value="1"/>
</dbReference>
<dbReference type="Gene3D" id="1.10.840.10">
    <property type="entry name" value="Ras guanine-nucleotide exchange factors catalytic domain"/>
    <property type="match status" value="1"/>
</dbReference>
<evidence type="ECO:0000256" key="2">
    <source>
        <dbReference type="ARBA" id="ARBA00022658"/>
    </source>
</evidence>
<sequence>MGTGIRTVEMARKQLPRLSIDSSCSYRDDYEASPTSSVSSARASIATSFDTPSSAGIFHVLCLYDFKAGDVDQLSFKKNEVLDIVKQEDSGWWAALRENDHTVGWIPSAYVEPISEQTAERLRRKTVAKEDVRVQDITERAYTTGALGTEYEYVSPGDAMRAFDWMPVGEHKPSPVFVTRNDLSPGGGFPSDVISPVFSPLILDRDSDSILTAEPEDDLGQTIEVHTKPVPYPPSPVTPMPKPPIKSKLPIHKRPIRSMSTPLPSTGHSPVKARSEPSNTSIVLNRNLRRRRPVLIDDSNSLSRLSTLFESSNVDEVDFLASSPVVAGSIEAYSPNRMARSHTPRLDKVKQITGEDEAQALYDAWATHDAVPWFLRSDSGSDELKLEFDGSVTAGTVAALVERLTSEPLKPEQGPQFRHAFLMTFKTFATPDEVLDLLLKRYDMKTPLGLSDAELDLWRTKKLLPTQKRVLGVFAVWMEHHRLVQDDPPVARRLQEFLSGIVEPAPNRVLAKQVMSVLERKTFDIPSSPKSAVSPTKKGKKSKSPKGDLFKMDPSAVAEHLCLYDHRLYSRIQPKDCFDYVKKQSRQGDASSLASFCATHDRVAAWVKSSILETEKVTKRADVVDFWVKVAEKCRTMNNFASLSAIVTALSSVVITRLSLTWAYVGRASHLDSLTKCNDPSGNFSAYRILQQAVDGACVPFVGMYLTDIIHINDQHLDNTFITANNSTTLVNFVKRQKWSDVVSAMLQHQGKQYPFVEVPATMVFIESNLTQAEEIDTDAFWSKSQEVQQSEIECADIRKGLEMAGF</sequence>
<dbReference type="PROSITE" id="PS50009">
    <property type="entry name" value="RASGEF_CAT"/>
    <property type="match status" value="1"/>
</dbReference>
<evidence type="ECO:0000259" key="6">
    <source>
        <dbReference type="PROSITE" id="PS50002"/>
    </source>
</evidence>